<comment type="caution">
    <text evidence="2">The sequence shown here is derived from an EMBL/GenBank/DDBJ whole genome shotgun (WGS) entry which is preliminary data.</text>
</comment>
<feature type="non-terminal residue" evidence="2">
    <location>
        <position position="1"/>
    </location>
</feature>
<accession>A0A5J9URA0</accession>
<evidence type="ECO:0000313" key="2">
    <source>
        <dbReference type="EMBL" id="TVU26332.1"/>
    </source>
</evidence>
<sequence length="402" mass="45598">MPQCKRTRVSRVADLISALPDVLLHQILGLLQAREAVQTCVLGRRWRNLWKSMPELRVTGASPVESLQEFMDHLLLLRDRSGLDVCMFEFGKYLSVHVSYLNLWIRHALLCQVRELDVAVFGSCRMVNELALDNLPVVSQYLAKLNLRGLSLDYKFLDFSSCPALKDLNLTKCNIFCTKISSQSLESLGIQDCKFLWDDCRSHISTPSPITLKIKDNWGLTPSFGEMPALLRAIVKLGHDCFDSCQDDLEYCDEASCWNCYRTADGSAGCVLLKSLSAARSLELIAEPKTLPEAKAKNSFSSKTMYNSVEQSFPSESLKNVKVECYNIDERFNSDTHNACTLTFIFRRDVRWCPTFSKLKTLLLSAWCVDHDLRALICILQHTPVLEMLTLQLSQYASMHCI</sequence>
<dbReference type="OrthoDB" id="667898at2759"/>
<dbReference type="Gene3D" id="3.80.10.10">
    <property type="entry name" value="Ribonuclease Inhibitor"/>
    <property type="match status" value="1"/>
</dbReference>
<evidence type="ECO:0000313" key="3">
    <source>
        <dbReference type="Proteomes" id="UP000324897"/>
    </source>
</evidence>
<dbReference type="SUPFAM" id="SSF52047">
    <property type="entry name" value="RNI-like"/>
    <property type="match status" value="1"/>
</dbReference>
<dbReference type="PANTHER" id="PTHR34223:SF64">
    <property type="entry name" value="OS11G0201299 PROTEIN"/>
    <property type="match status" value="1"/>
</dbReference>
<dbReference type="InterPro" id="IPR053781">
    <property type="entry name" value="F-box_AtFBL13-like"/>
</dbReference>
<reference evidence="2 3" key="1">
    <citation type="journal article" date="2019" name="Sci. Rep.">
        <title>A high-quality genome of Eragrostis curvula grass provides insights into Poaceae evolution and supports new strategies to enhance forage quality.</title>
        <authorList>
            <person name="Carballo J."/>
            <person name="Santos B.A.C.M."/>
            <person name="Zappacosta D."/>
            <person name="Garbus I."/>
            <person name="Selva J.P."/>
            <person name="Gallo C.A."/>
            <person name="Diaz A."/>
            <person name="Albertini E."/>
            <person name="Caccamo M."/>
            <person name="Echenique V."/>
        </authorList>
    </citation>
    <scope>NUCLEOTIDE SEQUENCE [LARGE SCALE GENOMIC DNA]</scope>
    <source>
        <strain evidence="3">cv. Victoria</strain>
        <tissue evidence="2">Leaf</tissue>
    </source>
</reference>
<evidence type="ECO:0000259" key="1">
    <source>
        <dbReference type="Pfam" id="PF00646"/>
    </source>
</evidence>
<dbReference type="Gramene" id="TVU26332">
    <property type="protein sequence ID" value="TVU26332"/>
    <property type="gene ID" value="EJB05_28872"/>
</dbReference>
<dbReference type="PANTHER" id="PTHR34223">
    <property type="entry name" value="OS11G0201299 PROTEIN"/>
    <property type="match status" value="1"/>
</dbReference>
<dbReference type="InterPro" id="IPR036047">
    <property type="entry name" value="F-box-like_dom_sf"/>
</dbReference>
<dbReference type="AlphaFoldDB" id="A0A5J9URA0"/>
<dbReference type="Proteomes" id="UP000324897">
    <property type="component" value="Chromosome 2"/>
</dbReference>
<dbReference type="InterPro" id="IPR053197">
    <property type="entry name" value="F-box_SCFL_complex_component"/>
</dbReference>
<name>A0A5J9URA0_9POAL</name>
<dbReference type="EMBL" id="RWGY01000013">
    <property type="protein sequence ID" value="TVU26332.1"/>
    <property type="molecule type" value="Genomic_DNA"/>
</dbReference>
<organism evidence="2 3">
    <name type="scientific">Eragrostis curvula</name>
    <name type="common">weeping love grass</name>
    <dbReference type="NCBI Taxonomy" id="38414"/>
    <lineage>
        <taxon>Eukaryota</taxon>
        <taxon>Viridiplantae</taxon>
        <taxon>Streptophyta</taxon>
        <taxon>Embryophyta</taxon>
        <taxon>Tracheophyta</taxon>
        <taxon>Spermatophyta</taxon>
        <taxon>Magnoliopsida</taxon>
        <taxon>Liliopsida</taxon>
        <taxon>Poales</taxon>
        <taxon>Poaceae</taxon>
        <taxon>PACMAD clade</taxon>
        <taxon>Chloridoideae</taxon>
        <taxon>Eragrostideae</taxon>
        <taxon>Eragrostidinae</taxon>
        <taxon>Eragrostis</taxon>
    </lineage>
</organism>
<keyword evidence="3" id="KW-1185">Reference proteome</keyword>
<protein>
    <recommendedName>
        <fullName evidence="1">F-box domain-containing protein</fullName>
    </recommendedName>
</protein>
<dbReference type="InterPro" id="IPR032675">
    <property type="entry name" value="LRR_dom_sf"/>
</dbReference>
<dbReference type="InterPro" id="IPR001810">
    <property type="entry name" value="F-box_dom"/>
</dbReference>
<feature type="domain" description="F-box" evidence="1">
    <location>
        <begin position="16"/>
        <end position="54"/>
    </location>
</feature>
<proteinExistence type="predicted"/>
<dbReference type="SUPFAM" id="SSF81383">
    <property type="entry name" value="F-box domain"/>
    <property type="match status" value="1"/>
</dbReference>
<gene>
    <name evidence="2" type="ORF">EJB05_28872</name>
</gene>
<dbReference type="Pfam" id="PF00646">
    <property type="entry name" value="F-box"/>
    <property type="match status" value="1"/>
</dbReference>
<dbReference type="CDD" id="cd22160">
    <property type="entry name" value="F-box_AtFBL13-like"/>
    <property type="match status" value="1"/>
</dbReference>